<organism evidence="1 2">
    <name type="scientific">Pseudomonas putida</name>
    <name type="common">Arthrobacter siderocapsulatus</name>
    <dbReference type="NCBI Taxonomy" id="303"/>
    <lineage>
        <taxon>Bacteria</taxon>
        <taxon>Pseudomonadati</taxon>
        <taxon>Pseudomonadota</taxon>
        <taxon>Gammaproteobacteria</taxon>
        <taxon>Pseudomonadales</taxon>
        <taxon>Pseudomonadaceae</taxon>
        <taxon>Pseudomonas</taxon>
    </lineage>
</organism>
<dbReference type="Proteomes" id="UP000442695">
    <property type="component" value="Unassembled WGS sequence"/>
</dbReference>
<evidence type="ECO:0000313" key="1">
    <source>
        <dbReference type="EMBL" id="KAF0255940.1"/>
    </source>
</evidence>
<reference evidence="1 2" key="1">
    <citation type="submission" date="2019-12" db="EMBL/GenBank/DDBJ databases">
        <authorList>
            <person name="Woiski C."/>
        </authorList>
    </citation>
    <scope>NUCLEOTIDE SEQUENCE [LARGE SCALE GENOMIC DNA]</scope>
    <source>
        <strain evidence="1 2">BOE100</strain>
    </source>
</reference>
<gene>
    <name evidence="1" type="ORF">GN299_05540</name>
</gene>
<evidence type="ECO:0000313" key="2">
    <source>
        <dbReference type="Proteomes" id="UP000442695"/>
    </source>
</evidence>
<dbReference type="RefSeq" id="WP_156858507.1">
    <property type="nucleotide sequence ID" value="NZ_WOWR01000004.1"/>
</dbReference>
<accession>A0A7V8EJJ2</accession>
<protein>
    <submittedName>
        <fullName evidence="1">Uncharacterized protein</fullName>
    </submittedName>
</protein>
<sequence>MAYNTNNPVPSSSPFDLFDNSENFDQGMNSTADTFRGRRGQNLYTWSFFHRMTANALAQINVTIGAAQTAVNAARDGGIQSIQDSVASVDAAEAVAKEQMEATAAALGDDLNNKHASTYALLEAMPQTRDAVVAVVDADPDENKNGWYYWNKATNAWVFFQNQPFGDSISINRGKAYPLKAATRDGITSAARVAVLNSFLDMKIIGARAGKVYRAEWIGTGTTALFGGTPRYDLLVTEYVKDNYATNSSLGAEVVIDLADMPSTSIESGKVITRVFRSTRIEGLAVVLTYRPEVLLPANSSIPMNTPNTVPCWSWIIDENCYIYAQKDPDNALTLNAGKSFPLKSASRAGVVNAENALFKAGILDVKAIGVPAGNFVRLAWYGNGTTAFGAPNYGMIFEIAPVATYATTGAAELLTTHTDVSFEEFVVSGTIVTRIYRKTSRAGLTLSITYDKSVFAPTLGTSVIANTAGYPGYSWIVDPACCIPLTTESVAQTGPLVYTHTATETLIAWRYSATQDIRVAIGRYGVNLVNDIGAISFKNHGGQPLSLGGTWTAQTPRSTDWIGPYIVNADANGSGSTTQFTGGNHGYTGADGAPTAESVYRKAFVGSRELADGDSGYADRILFQWENLVQGSNTRDVPRYILREQHTLSVRPGSIETTGRATAMEALTVSRYYGLQAYLAGYNDSIHFMNGQQSGRVAWANGLSSGASGTFPDAWAANARGTSGFNLLMWVDRNYGIAKLDKLASSSDMYFTGSTKMYNRMIDESKPLSMQAGESFCWRGGYAMSQNIGVGIDLGAIYMDSDKPMALAALVAAGSGRIALPVPDRAGSEVTVKTGTVTLSPRVEADGIAVSASGYAVGAAAI</sequence>
<dbReference type="AlphaFoldDB" id="A0A7V8EJJ2"/>
<dbReference type="EMBL" id="WOWR01000004">
    <property type="protein sequence ID" value="KAF0255940.1"/>
    <property type="molecule type" value="Genomic_DNA"/>
</dbReference>
<proteinExistence type="predicted"/>
<name>A0A7V8EJJ2_PSEPU</name>
<comment type="caution">
    <text evidence="1">The sequence shown here is derived from an EMBL/GenBank/DDBJ whole genome shotgun (WGS) entry which is preliminary data.</text>
</comment>